<dbReference type="Proteomes" id="UP000239047">
    <property type="component" value="Unassembled WGS sequence"/>
</dbReference>
<sequence length="183" mass="20958">MTKEKMDLILHPIRMQVIQQLSKGAATVNQLKDWLPDIPPATLYRHLNILKTNGIIFVIEERKIRGAVERTYALEKENPIMSLEDLTQMSGEEHLKIFMTFLSNVTGQAKNYLLGNPDLANDPFGYNQLDLYLTKEELGELNNKMNELLKPFISKRPSTQNEKVALIQMLLPDPTTTRGSDKY</sequence>
<dbReference type="Pfam" id="PF12840">
    <property type="entry name" value="HTH_20"/>
    <property type="match status" value="1"/>
</dbReference>
<accession>A0A2S5G941</accession>
<dbReference type="NCBIfam" id="NF005061">
    <property type="entry name" value="PRK06474.1"/>
    <property type="match status" value="1"/>
</dbReference>
<dbReference type="InterPro" id="IPR001845">
    <property type="entry name" value="HTH_ArsR_DNA-bd_dom"/>
</dbReference>
<dbReference type="GO" id="GO:0003677">
    <property type="term" value="F:DNA binding"/>
    <property type="evidence" value="ECO:0007669"/>
    <property type="project" value="UniProtKB-KW"/>
</dbReference>
<dbReference type="SMART" id="SM00418">
    <property type="entry name" value="HTH_ARSR"/>
    <property type="match status" value="1"/>
</dbReference>
<dbReference type="AlphaFoldDB" id="A0A2S5G941"/>
<evidence type="ECO:0000313" key="4">
    <source>
        <dbReference type="Proteomes" id="UP000239047"/>
    </source>
</evidence>
<feature type="domain" description="HTH arsR-type" evidence="2">
    <location>
        <begin position="4"/>
        <end position="91"/>
    </location>
</feature>
<keyword evidence="1" id="KW-0238">DNA-binding</keyword>
<comment type="caution">
    <text evidence="3">The sequence shown here is derived from an EMBL/GenBank/DDBJ whole genome shotgun (WGS) entry which is preliminary data.</text>
</comment>
<keyword evidence="4" id="KW-1185">Reference proteome</keyword>
<dbReference type="Gene3D" id="6.10.140.2180">
    <property type="match status" value="1"/>
</dbReference>
<evidence type="ECO:0000313" key="3">
    <source>
        <dbReference type="EMBL" id="PPA69522.1"/>
    </source>
</evidence>
<dbReference type="OrthoDB" id="5949858at2"/>
<reference evidence="3 4" key="1">
    <citation type="submission" date="2018-02" db="EMBL/GenBank/DDBJ databases">
        <title>Jeotgalibacillus proteolyticum sp. nov. a protease producing bacterium isolated from ocean sediments of Laizhou Bay.</title>
        <authorList>
            <person name="Li Y."/>
        </authorList>
    </citation>
    <scope>NUCLEOTIDE SEQUENCE [LARGE SCALE GENOMIC DNA]</scope>
    <source>
        <strain evidence="3 4">22-7</strain>
    </source>
</reference>
<name>A0A2S5G941_9BACL</name>
<evidence type="ECO:0000256" key="1">
    <source>
        <dbReference type="ARBA" id="ARBA00023125"/>
    </source>
</evidence>
<dbReference type="Gene3D" id="1.10.10.10">
    <property type="entry name" value="Winged helix-like DNA-binding domain superfamily/Winged helix DNA-binding domain"/>
    <property type="match status" value="1"/>
</dbReference>
<dbReference type="InterPro" id="IPR036388">
    <property type="entry name" value="WH-like_DNA-bd_sf"/>
</dbReference>
<dbReference type="InterPro" id="IPR011991">
    <property type="entry name" value="ArsR-like_HTH"/>
</dbReference>
<evidence type="ECO:0000259" key="2">
    <source>
        <dbReference type="SMART" id="SM00418"/>
    </source>
</evidence>
<dbReference type="CDD" id="cd00090">
    <property type="entry name" value="HTH_ARSR"/>
    <property type="match status" value="1"/>
</dbReference>
<dbReference type="RefSeq" id="WP_104058515.1">
    <property type="nucleotide sequence ID" value="NZ_PREZ01000005.1"/>
</dbReference>
<gene>
    <name evidence="3" type="ORF">C4B60_13300</name>
</gene>
<organism evidence="3 4">
    <name type="scientific">Jeotgalibacillus proteolyticus</name>
    <dbReference type="NCBI Taxonomy" id="2082395"/>
    <lineage>
        <taxon>Bacteria</taxon>
        <taxon>Bacillati</taxon>
        <taxon>Bacillota</taxon>
        <taxon>Bacilli</taxon>
        <taxon>Bacillales</taxon>
        <taxon>Caryophanaceae</taxon>
        <taxon>Jeotgalibacillus</taxon>
    </lineage>
</organism>
<proteinExistence type="predicted"/>
<dbReference type="EMBL" id="PREZ01000005">
    <property type="protein sequence ID" value="PPA69522.1"/>
    <property type="molecule type" value="Genomic_DNA"/>
</dbReference>
<dbReference type="InterPro" id="IPR036390">
    <property type="entry name" value="WH_DNA-bd_sf"/>
</dbReference>
<protein>
    <recommendedName>
        <fullName evidence="2">HTH arsR-type domain-containing protein</fullName>
    </recommendedName>
</protein>
<dbReference type="GO" id="GO:0003700">
    <property type="term" value="F:DNA-binding transcription factor activity"/>
    <property type="evidence" value="ECO:0007669"/>
    <property type="project" value="InterPro"/>
</dbReference>
<dbReference type="SUPFAM" id="SSF46785">
    <property type="entry name" value="Winged helix' DNA-binding domain"/>
    <property type="match status" value="1"/>
</dbReference>